<proteinExistence type="predicted"/>
<evidence type="ECO:0000313" key="2">
    <source>
        <dbReference type="EMBL" id="GMM49718.1"/>
    </source>
</evidence>
<organism evidence="2 3">
    <name type="scientific">Starmerella bacillaris</name>
    <name type="common">Yeast</name>
    <name type="synonym">Candida zemplinina</name>
    <dbReference type="NCBI Taxonomy" id="1247836"/>
    <lineage>
        <taxon>Eukaryota</taxon>
        <taxon>Fungi</taxon>
        <taxon>Dikarya</taxon>
        <taxon>Ascomycota</taxon>
        <taxon>Saccharomycotina</taxon>
        <taxon>Dipodascomycetes</taxon>
        <taxon>Dipodascales</taxon>
        <taxon>Trichomonascaceae</taxon>
        <taxon>Starmerella</taxon>
    </lineage>
</organism>
<keyword evidence="3" id="KW-1185">Reference proteome</keyword>
<name>A0AAV5RF18_STABA</name>
<accession>A0AAV5RF18</accession>
<dbReference type="Proteomes" id="UP001362899">
    <property type="component" value="Unassembled WGS sequence"/>
</dbReference>
<dbReference type="AlphaFoldDB" id="A0AAV5RF18"/>
<feature type="region of interest" description="Disordered" evidence="1">
    <location>
        <begin position="1"/>
        <end position="23"/>
    </location>
</feature>
<evidence type="ECO:0000256" key="1">
    <source>
        <dbReference type="SAM" id="MobiDB-lite"/>
    </source>
</evidence>
<protein>
    <submittedName>
        <fullName evidence="2">Uncharacterized protein</fullName>
    </submittedName>
</protein>
<reference evidence="2 3" key="1">
    <citation type="journal article" date="2023" name="Elife">
        <title>Identification of key yeast species and microbe-microbe interactions impacting larval growth of Drosophila in the wild.</title>
        <authorList>
            <person name="Mure A."/>
            <person name="Sugiura Y."/>
            <person name="Maeda R."/>
            <person name="Honda K."/>
            <person name="Sakurai N."/>
            <person name="Takahashi Y."/>
            <person name="Watada M."/>
            <person name="Katoh T."/>
            <person name="Gotoh A."/>
            <person name="Gotoh Y."/>
            <person name="Taniguchi I."/>
            <person name="Nakamura K."/>
            <person name="Hayashi T."/>
            <person name="Katayama T."/>
            <person name="Uemura T."/>
            <person name="Hattori Y."/>
        </authorList>
    </citation>
    <scope>NUCLEOTIDE SEQUENCE [LARGE SCALE GENOMIC DNA]</scope>
    <source>
        <strain evidence="2 3">SB-73</strain>
    </source>
</reference>
<dbReference type="Pfam" id="PF17242">
    <property type="entry name" value="DUF5315"/>
    <property type="match status" value="1"/>
</dbReference>
<evidence type="ECO:0000313" key="3">
    <source>
        <dbReference type="Proteomes" id="UP001362899"/>
    </source>
</evidence>
<dbReference type="EMBL" id="BTGC01000003">
    <property type="protein sequence ID" value="GMM49718.1"/>
    <property type="molecule type" value="Genomic_DNA"/>
</dbReference>
<sequence>MASLSRIETHESSSSFKEVPEAVYPPTKQDKLWIDLQTLDHDRERSRYVQERKGFLGPEHAQKLEELRGIQMELSEELAREEAELGFERYQELWTITDPDELYQRLYDDRHFDLLNDHVEKTAAKIDEIAAVIDANELNNEKERAS</sequence>
<comment type="caution">
    <text evidence="2">The sequence shown here is derived from an EMBL/GenBank/DDBJ whole genome shotgun (WGS) entry which is preliminary data.</text>
</comment>
<gene>
    <name evidence="2" type="ORF">DASB73_006760</name>
</gene>